<comment type="caution">
    <text evidence="9">The sequence shown here is derived from an EMBL/GenBank/DDBJ whole genome shotgun (WGS) entry which is preliminary data.</text>
</comment>
<evidence type="ECO:0000256" key="1">
    <source>
        <dbReference type="ARBA" id="ARBA00004123"/>
    </source>
</evidence>
<dbReference type="Pfam" id="PF01138">
    <property type="entry name" value="RNase_PH"/>
    <property type="match status" value="1"/>
</dbReference>
<dbReference type="GO" id="GO:0034473">
    <property type="term" value="P:U1 snRNA 3'-end processing"/>
    <property type="evidence" value="ECO:0007669"/>
    <property type="project" value="TreeGrafter"/>
</dbReference>
<evidence type="ECO:0000256" key="4">
    <source>
        <dbReference type="ARBA" id="ARBA00022490"/>
    </source>
</evidence>
<keyword evidence="5" id="KW-0694">RNA-binding</keyword>
<evidence type="ECO:0000313" key="9">
    <source>
        <dbReference type="EMBL" id="KAJ1909918.1"/>
    </source>
</evidence>
<dbReference type="OrthoDB" id="10264038at2759"/>
<proteinExistence type="inferred from homology"/>
<comment type="subcellular location">
    <subcellularLocation>
        <location evidence="2">Cytoplasm</location>
    </subcellularLocation>
    <subcellularLocation>
        <location evidence="1">Nucleus</location>
    </subcellularLocation>
</comment>
<evidence type="ECO:0000256" key="3">
    <source>
        <dbReference type="ARBA" id="ARBA00006678"/>
    </source>
</evidence>
<protein>
    <submittedName>
        <fullName evidence="9">3'-5'-exoribonuclease</fullName>
    </submittedName>
</protein>
<accession>A0A9W7ZJU2</accession>
<dbReference type="InterPro" id="IPR015847">
    <property type="entry name" value="ExoRNase_PH_dom2"/>
</dbReference>
<organism evidence="9 10">
    <name type="scientific">Tieghemiomyces parasiticus</name>
    <dbReference type="NCBI Taxonomy" id="78921"/>
    <lineage>
        <taxon>Eukaryota</taxon>
        <taxon>Fungi</taxon>
        <taxon>Fungi incertae sedis</taxon>
        <taxon>Zoopagomycota</taxon>
        <taxon>Kickxellomycotina</taxon>
        <taxon>Dimargaritomycetes</taxon>
        <taxon>Dimargaritales</taxon>
        <taxon>Dimargaritaceae</taxon>
        <taxon>Tieghemiomyces</taxon>
    </lineage>
</organism>
<keyword evidence="10" id="KW-1185">Reference proteome</keyword>
<dbReference type="GO" id="GO:0034475">
    <property type="term" value="P:U4 snRNA 3'-end processing"/>
    <property type="evidence" value="ECO:0007669"/>
    <property type="project" value="TreeGrafter"/>
</dbReference>
<reference evidence="9" key="1">
    <citation type="submission" date="2022-07" db="EMBL/GenBank/DDBJ databases">
        <title>Phylogenomic reconstructions and comparative analyses of Kickxellomycotina fungi.</title>
        <authorList>
            <person name="Reynolds N.K."/>
            <person name="Stajich J.E."/>
            <person name="Barry K."/>
            <person name="Grigoriev I.V."/>
            <person name="Crous P."/>
            <person name="Smith M.E."/>
        </authorList>
    </citation>
    <scope>NUCLEOTIDE SEQUENCE</scope>
    <source>
        <strain evidence="9">RSA 861</strain>
    </source>
</reference>
<evidence type="ECO:0000313" key="10">
    <source>
        <dbReference type="Proteomes" id="UP001150569"/>
    </source>
</evidence>
<name>A0A9W7ZJU2_9FUNG</name>
<evidence type="ECO:0000259" key="7">
    <source>
        <dbReference type="Pfam" id="PF01138"/>
    </source>
</evidence>
<dbReference type="InterPro" id="IPR001247">
    <property type="entry name" value="ExoRNase_PH_dom1"/>
</dbReference>
<evidence type="ECO:0000259" key="8">
    <source>
        <dbReference type="Pfam" id="PF03725"/>
    </source>
</evidence>
<dbReference type="EMBL" id="JANBPT010001126">
    <property type="protein sequence ID" value="KAJ1909918.1"/>
    <property type="molecule type" value="Genomic_DNA"/>
</dbReference>
<evidence type="ECO:0000256" key="2">
    <source>
        <dbReference type="ARBA" id="ARBA00004496"/>
    </source>
</evidence>
<dbReference type="PANTHER" id="PTHR11097">
    <property type="entry name" value="EXOSOME COMPLEX EXONUCLEASE RIBOSOMAL RNA PROCESSING PROTEIN"/>
    <property type="match status" value="1"/>
</dbReference>
<dbReference type="GO" id="GO:0071028">
    <property type="term" value="P:nuclear mRNA surveillance"/>
    <property type="evidence" value="ECO:0007669"/>
    <property type="project" value="TreeGrafter"/>
</dbReference>
<evidence type="ECO:0000256" key="6">
    <source>
        <dbReference type="ARBA" id="ARBA00023242"/>
    </source>
</evidence>
<dbReference type="InterPro" id="IPR036345">
    <property type="entry name" value="ExoRNase_PH_dom2_sf"/>
</dbReference>
<dbReference type="InterPro" id="IPR027408">
    <property type="entry name" value="PNPase/RNase_PH_dom_sf"/>
</dbReference>
<dbReference type="InterPro" id="IPR050590">
    <property type="entry name" value="Exosome_comp_Rrp42_subfam"/>
</dbReference>
<dbReference type="SUPFAM" id="SSF55666">
    <property type="entry name" value="Ribonuclease PH domain 2-like"/>
    <property type="match status" value="1"/>
</dbReference>
<dbReference type="InterPro" id="IPR020568">
    <property type="entry name" value="Ribosomal_Su5_D2-typ_SF"/>
</dbReference>
<dbReference type="PANTHER" id="PTHR11097:SF14">
    <property type="entry name" value="EXOSOME COMPLEX COMPONENT RRP45"/>
    <property type="match status" value="1"/>
</dbReference>
<keyword evidence="6" id="KW-0539">Nucleus</keyword>
<feature type="domain" description="Exoribonuclease phosphorolytic" evidence="7">
    <location>
        <begin position="34"/>
        <end position="164"/>
    </location>
</feature>
<dbReference type="GO" id="GO:0071035">
    <property type="term" value="P:nuclear polyadenylation-dependent rRNA catabolic process"/>
    <property type="evidence" value="ECO:0007669"/>
    <property type="project" value="TreeGrafter"/>
</dbReference>
<dbReference type="GO" id="GO:0000176">
    <property type="term" value="C:nuclear exosome (RNase complex)"/>
    <property type="evidence" value="ECO:0007669"/>
    <property type="project" value="UniProtKB-ARBA"/>
</dbReference>
<dbReference type="GO" id="GO:0000177">
    <property type="term" value="C:cytoplasmic exosome (RNase complex)"/>
    <property type="evidence" value="ECO:0007669"/>
    <property type="project" value="TreeGrafter"/>
</dbReference>
<dbReference type="Gene3D" id="3.30.230.70">
    <property type="entry name" value="GHMP Kinase, N-terminal domain"/>
    <property type="match status" value="1"/>
</dbReference>
<comment type="similarity">
    <text evidence="3">Belongs to the RNase PH family.</text>
</comment>
<keyword evidence="4" id="KW-0963">Cytoplasm</keyword>
<dbReference type="AlphaFoldDB" id="A0A9W7ZJU2"/>
<evidence type="ECO:0000256" key="5">
    <source>
        <dbReference type="ARBA" id="ARBA00022884"/>
    </source>
</evidence>
<sequence>MVREVEPSLNEKTFLLQALHQGLRLDGRSPVERRELEAEVNPQDLGVVTVRLGQTKVTASVSCEIVRPFPDRPTEGLLVIASEFGTMASPAFDGQRSDEEVFIARHVDKTLRRSRCIDLEGLCIVAGEKVWSIRVDLHFLDHDGSLLDAACFAAISALTHFRRPDVSVIGEEVTVHSIEERNPVPLGIHHYPICITFAFFELREATLNNTSGGEGGSGGAATAADPTAEVIQQLCVVDPTLLEEQACKGRMSVSINSHHEICAISKAGGMPLDHDLIIECSKHALKMARPLITKAKSFATSATAKKATK</sequence>
<dbReference type="Proteomes" id="UP001150569">
    <property type="component" value="Unassembled WGS sequence"/>
</dbReference>
<dbReference type="InterPro" id="IPR033100">
    <property type="entry name" value="Rrp45"/>
</dbReference>
<dbReference type="SUPFAM" id="SSF54211">
    <property type="entry name" value="Ribosomal protein S5 domain 2-like"/>
    <property type="match status" value="1"/>
</dbReference>
<feature type="domain" description="Exoribonuclease phosphorolytic" evidence="8">
    <location>
        <begin position="191"/>
        <end position="286"/>
    </location>
</feature>
<dbReference type="GO" id="GO:0016075">
    <property type="term" value="P:rRNA catabolic process"/>
    <property type="evidence" value="ECO:0007669"/>
    <property type="project" value="TreeGrafter"/>
</dbReference>
<dbReference type="GO" id="GO:0071038">
    <property type="term" value="P:TRAMP-dependent tRNA surveillance pathway"/>
    <property type="evidence" value="ECO:0007669"/>
    <property type="project" value="TreeGrafter"/>
</dbReference>
<dbReference type="GO" id="GO:0035925">
    <property type="term" value="F:mRNA 3'-UTR AU-rich region binding"/>
    <property type="evidence" value="ECO:0007669"/>
    <property type="project" value="TreeGrafter"/>
</dbReference>
<dbReference type="CDD" id="cd11368">
    <property type="entry name" value="RNase_PH_RRP45"/>
    <property type="match status" value="1"/>
</dbReference>
<gene>
    <name evidence="9" type="primary">RRP45</name>
    <name evidence="9" type="ORF">IWQ60_010920</name>
</gene>
<dbReference type="GO" id="GO:0000467">
    <property type="term" value="P:exonucleolytic trimming to generate mature 3'-end of 5.8S rRNA from tricistronic rRNA transcript (SSU-rRNA, 5.8S rRNA, LSU-rRNA)"/>
    <property type="evidence" value="ECO:0007669"/>
    <property type="project" value="TreeGrafter"/>
</dbReference>
<dbReference type="GO" id="GO:0034476">
    <property type="term" value="P:U5 snRNA 3'-end processing"/>
    <property type="evidence" value="ECO:0007669"/>
    <property type="project" value="TreeGrafter"/>
</dbReference>
<dbReference type="Pfam" id="PF03725">
    <property type="entry name" value="RNase_PH_C"/>
    <property type="match status" value="1"/>
</dbReference>